<sequence>MPAFRSFFALTILAACLAQASAGGDGGSGGFGGAGQFGGGQDGGQGGGQGGSSWGGQGGGGQGGGQGGGSWGGQGQGWDQGGKNQYTASQWQAPPTTQVAAQTCPPQTCPAQNCPPPATETKTETTTVTAVSACSGSTVTAYVTQWQNAPPGCWCGPPPTGLPAGGAVAVASVSITPGLSSIPAAEAVKTGVLVAGPAGPPPAATATVSPGGFFGSSSEFRNRVRRE</sequence>
<name>W9VXT6_9EURO</name>
<dbReference type="GeneID" id="19181960"/>
<proteinExistence type="predicted"/>
<accession>W9VXT6</accession>
<keyword evidence="4" id="KW-1185">Reference proteome</keyword>
<feature type="signal peptide" evidence="2">
    <location>
        <begin position="1"/>
        <end position="22"/>
    </location>
</feature>
<gene>
    <name evidence="3" type="ORF">A1O7_07385</name>
</gene>
<feature type="region of interest" description="Disordered" evidence="1">
    <location>
        <begin position="201"/>
        <end position="227"/>
    </location>
</feature>
<dbReference type="RefSeq" id="XP_007759575.1">
    <property type="nucleotide sequence ID" value="XM_007761385.1"/>
</dbReference>
<evidence type="ECO:0000313" key="4">
    <source>
        <dbReference type="Proteomes" id="UP000019473"/>
    </source>
</evidence>
<dbReference type="PROSITE" id="PS51257">
    <property type="entry name" value="PROKAR_LIPOPROTEIN"/>
    <property type="match status" value="1"/>
</dbReference>
<feature type="compositionally biased region" description="Polar residues" evidence="1">
    <location>
        <begin position="83"/>
        <end position="103"/>
    </location>
</feature>
<organism evidence="3 4">
    <name type="scientific">Cladophialophora yegresii CBS 114405</name>
    <dbReference type="NCBI Taxonomy" id="1182544"/>
    <lineage>
        <taxon>Eukaryota</taxon>
        <taxon>Fungi</taxon>
        <taxon>Dikarya</taxon>
        <taxon>Ascomycota</taxon>
        <taxon>Pezizomycotina</taxon>
        <taxon>Eurotiomycetes</taxon>
        <taxon>Chaetothyriomycetidae</taxon>
        <taxon>Chaetothyriales</taxon>
        <taxon>Herpotrichiellaceae</taxon>
        <taxon>Cladophialophora</taxon>
    </lineage>
</organism>
<evidence type="ECO:0000256" key="2">
    <source>
        <dbReference type="SAM" id="SignalP"/>
    </source>
</evidence>
<dbReference type="Proteomes" id="UP000019473">
    <property type="component" value="Unassembled WGS sequence"/>
</dbReference>
<feature type="region of interest" description="Disordered" evidence="1">
    <location>
        <begin position="33"/>
        <end position="103"/>
    </location>
</feature>
<keyword evidence="2" id="KW-0732">Signal</keyword>
<comment type="caution">
    <text evidence="3">The sequence shown here is derived from an EMBL/GenBank/DDBJ whole genome shotgun (WGS) entry which is preliminary data.</text>
</comment>
<feature type="compositionally biased region" description="Low complexity" evidence="1">
    <location>
        <begin position="204"/>
        <end position="219"/>
    </location>
</feature>
<feature type="chain" id="PRO_5004934206" evidence="2">
    <location>
        <begin position="23"/>
        <end position="227"/>
    </location>
</feature>
<dbReference type="EMBL" id="AMGW01000005">
    <property type="protein sequence ID" value="EXJ57041.1"/>
    <property type="molecule type" value="Genomic_DNA"/>
</dbReference>
<feature type="compositionally biased region" description="Gly residues" evidence="1">
    <location>
        <begin position="33"/>
        <end position="80"/>
    </location>
</feature>
<protein>
    <submittedName>
        <fullName evidence="3">Uncharacterized protein</fullName>
    </submittedName>
</protein>
<dbReference type="AlphaFoldDB" id="W9VXT6"/>
<evidence type="ECO:0000313" key="3">
    <source>
        <dbReference type="EMBL" id="EXJ57041.1"/>
    </source>
</evidence>
<dbReference type="HOGENOM" id="CLU_047730_1_0_1"/>
<reference evidence="3 4" key="1">
    <citation type="submission" date="2013-03" db="EMBL/GenBank/DDBJ databases">
        <title>The Genome Sequence of Cladophialophora yegresii CBS 114405.</title>
        <authorList>
            <consortium name="The Broad Institute Genomics Platform"/>
            <person name="Cuomo C."/>
            <person name="de Hoog S."/>
            <person name="Gorbushina A."/>
            <person name="Walker B."/>
            <person name="Young S.K."/>
            <person name="Zeng Q."/>
            <person name="Gargeya S."/>
            <person name="Fitzgerald M."/>
            <person name="Haas B."/>
            <person name="Abouelleil A."/>
            <person name="Allen A.W."/>
            <person name="Alvarado L."/>
            <person name="Arachchi H.M."/>
            <person name="Berlin A.M."/>
            <person name="Chapman S.B."/>
            <person name="Gainer-Dewar J."/>
            <person name="Goldberg J."/>
            <person name="Griggs A."/>
            <person name="Gujja S."/>
            <person name="Hansen M."/>
            <person name="Howarth C."/>
            <person name="Imamovic A."/>
            <person name="Ireland A."/>
            <person name="Larimer J."/>
            <person name="McCowan C."/>
            <person name="Murphy C."/>
            <person name="Pearson M."/>
            <person name="Poon T.W."/>
            <person name="Priest M."/>
            <person name="Roberts A."/>
            <person name="Saif S."/>
            <person name="Shea T."/>
            <person name="Sisk P."/>
            <person name="Sykes S."/>
            <person name="Wortman J."/>
            <person name="Nusbaum C."/>
            <person name="Birren B."/>
        </authorList>
    </citation>
    <scope>NUCLEOTIDE SEQUENCE [LARGE SCALE GENOMIC DNA]</scope>
    <source>
        <strain evidence="3 4">CBS 114405</strain>
    </source>
</reference>
<evidence type="ECO:0000256" key="1">
    <source>
        <dbReference type="SAM" id="MobiDB-lite"/>
    </source>
</evidence>
<dbReference type="VEuPathDB" id="FungiDB:A1O7_07385"/>